<accession>A0AAE3GA34</accession>
<dbReference type="RefSeq" id="WP_253768170.1">
    <property type="nucleotide sequence ID" value="NZ_JAMTCK010000003.1"/>
</dbReference>
<feature type="domain" description="FHA" evidence="2">
    <location>
        <begin position="51"/>
        <end position="102"/>
    </location>
</feature>
<protein>
    <recommendedName>
        <fullName evidence="2">FHA domain-containing protein</fullName>
    </recommendedName>
</protein>
<keyword evidence="1" id="KW-0597">Phosphoprotein</keyword>
<sequence>MQPEFRYEDGKWLPKGHGSLANGVPRSVAGAVSALALSGGYSVRPREGRVVYFGRNRPEVHVCIGEDDRQVSRQQGVLTYQRGHWWLSNTGRRPIRVRRSQWLFANDAAIPLANGFTPLFVPGSGDREHLLEVYVTGPDGSQPLSRHDAETEVPRPHRLTPEERLILIVLGQRYLLHEPNAKPLTWQQAAEQLAELRPAAGWTKRKVEHRVAAVRDRLSRSGVPGLTREEVGEPVGNSLNDNLIKELVRSTTLVPPDLAALDPR</sequence>
<name>A0AAE3GA34_9PSEU</name>
<dbReference type="Proteomes" id="UP001206128">
    <property type="component" value="Unassembled WGS sequence"/>
</dbReference>
<dbReference type="SUPFAM" id="SSF49879">
    <property type="entry name" value="SMAD/FHA domain"/>
    <property type="match status" value="1"/>
</dbReference>
<evidence type="ECO:0000259" key="2">
    <source>
        <dbReference type="PROSITE" id="PS50006"/>
    </source>
</evidence>
<gene>
    <name evidence="3" type="ORF">LX83_001311</name>
</gene>
<comment type="caution">
    <text evidence="3">The sequence shown here is derived from an EMBL/GenBank/DDBJ whole genome shotgun (WGS) entry which is preliminary data.</text>
</comment>
<dbReference type="InterPro" id="IPR008984">
    <property type="entry name" value="SMAD_FHA_dom_sf"/>
</dbReference>
<evidence type="ECO:0000313" key="4">
    <source>
        <dbReference type="Proteomes" id="UP001206128"/>
    </source>
</evidence>
<proteinExistence type="predicted"/>
<dbReference type="InterPro" id="IPR000253">
    <property type="entry name" value="FHA_dom"/>
</dbReference>
<dbReference type="PROSITE" id="PS50006">
    <property type="entry name" value="FHA_DOMAIN"/>
    <property type="match status" value="1"/>
</dbReference>
<evidence type="ECO:0000256" key="1">
    <source>
        <dbReference type="ARBA" id="ARBA00022553"/>
    </source>
</evidence>
<dbReference type="EMBL" id="JAMTCK010000003">
    <property type="protein sequence ID" value="MCP2164471.1"/>
    <property type="molecule type" value="Genomic_DNA"/>
</dbReference>
<evidence type="ECO:0000313" key="3">
    <source>
        <dbReference type="EMBL" id="MCP2164471.1"/>
    </source>
</evidence>
<dbReference type="AlphaFoldDB" id="A0AAE3GA34"/>
<organism evidence="3 4">
    <name type="scientific">Goodfellowiella coeruleoviolacea</name>
    <dbReference type="NCBI Taxonomy" id="334858"/>
    <lineage>
        <taxon>Bacteria</taxon>
        <taxon>Bacillati</taxon>
        <taxon>Actinomycetota</taxon>
        <taxon>Actinomycetes</taxon>
        <taxon>Pseudonocardiales</taxon>
        <taxon>Pseudonocardiaceae</taxon>
        <taxon>Goodfellowiella</taxon>
    </lineage>
</organism>
<reference evidence="3" key="1">
    <citation type="submission" date="2022-06" db="EMBL/GenBank/DDBJ databases">
        <title>Genomic Encyclopedia of Archaeal and Bacterial Type Strains, Phase II (KMG-II): from individual species to whole genera.</title>
        <authorList>
            <person name="Goeker M."/>
        </authorList>
    </citation>
    <scope>NUCLEOTIDE SEQUENCE</scope>
    <source>
        <strain evidence="3">DSM 43935</strain>
    </source>
</reference>
<keyword evidence="4" id="KW-1185">Reference proteome</keyword>